<dbReference type="AlphaFoldDB" id="A0A151S0P9"/>
<evidence type="ECO:0000259" key="1">
    <source>
        <dbReference type="Pfam" id="PF13456"/>
    </source>
</evidence>
<dbReference type="Pfam" id="PF13456">
    <property type="entry name" value="RVT_3"/>
    <property type="match status" value="1"/>
</dbReference>
<sequence length="150" mass="17479">GFLPNCYGAFVMAFSTKLEQCSILQVELLFIWHDLTIAGNRGFHNLMVEFDSLTTIRFLNHGCLTLHSYVSLVFNIHFIHSTVSHICWIYVLREVNQSTASLAKLSLTMEHYRTFEFPPRLYLILVTCLWIRHCIPSRLLVLENILFSQK</sequence>
<dbReference type="InterPro" id="IPR053151">
    <property type="entry name" value="RNase_H-like"/>
</dbReference>
<dbReference type="PANTHER" id="PTHR47723">
    <property type="entry name" value="OS05G0353850 PROTEIN"/>
    <property type="match status" value="1"/>
</dbReference>
<dbReference type="Gramene" id="C.cajan_30953.t">
    <property type="protein sequence ID" value="C.cajan_30953.t.cds1"/>
    <property type="gene ID" value="C.cajan_30953"/>
</dbReference>
<gene>
    <name evidence="2" type="ORF">KK1_029922</name>
    <name evidence="3" type="ORF">KK1_029940</name>
</gene>
<proteinExistence type="predicted"/>
<dbReference type="Proteomes" id="UP000075243">
    <property type="component" value="Unassembled WGS sequence"/>
</dbReference>
<dbReference type="Gramene" id="C.cajan_30937.t">
    <property type="protein sequence ID" value="C.cajan_30937.t.cds1"/>
    <property type="gene ID" value="C.cajan_30937"/>
</dbReference>
<feature type="domain" description="RNase H type-1" evidence="1">
    <location>
        <begin position="5"/>
        <end position="105"/>
    </location>
</feature>
<evidence type="ECO:0000313" key="2">
    <source>
        <dbReference type="EMBL" id="KYP48391.1"/>
    </source>
</evidence>
<dbReference type="EMBL" id="KQ483501">
    <property type="protein sequence ID" value="KYP48405.1"/>
    <property type="molecule type" value="Genomic_DNA"/>
</dbReference>
<dbReference type="GO" id="GO:0003676">
    <property type="term" value="F:nucleic acid binding"/>
    <property type="evidence" value="ECO:0007669"/>
    <property type="project" value="InterPro"/>
</dbReference>
<feature type="non-terminal residue" evidence="3">
    <location>
        <position position="1"/>
    </location>
</feature>
<evidence type="ECO:0000313" key="4">
    <source>
        <dbReference type="Proteomes" id="UP000075243"/>
    </source>
</evidence>
<protein>
    <recommendedName>
        <fullName evidence="1">RNase H type-1 domain-containing protein</fullName>
    </recommendedName>
</protein>
<accession>A0A151S0P9</accession>
<name>A0A151S0P9_CAJCA</name>
<evidence type="ECO:0000313" key="3">
    <source>
        <dbReference type="EMBL" id="KYP48405.1"/>
    </source>
</evidence>
<reference evidence="3 4" key="1">
    <citation type="journal article" date="2012" name="Nat. Biotechnol.">
        <title>Draft genome sequence of pigeonpea (Cajanus cajan), an orphan legume crop of resource-poor farmers.</title>
        <authorList>
            <person name="Varshney R.K."/>
            <person name="Chen W."/>
            <person name="Li Y."/>
            <person name="Bharti A.K."/>
            <person name="Saxena R.K."/>
            <person name="Schlueter J.A."/>
            <person name="Donoghue M.T."/>
            <person name="Azam S."/>
            <person name="Fan G."/>
            <person name="Whaley A.M."/>
            <person name="Farmer A.D."/>
            <person name="Sheridan J."/>
            <person name="Iwata A."/>
            <person name="Tuteja R."/>
            <person name="Penmetsa R.V."/>
            <person name="Wu W."/>
            <person name="Upadhyaya H.D."/>
            <person name="Yang S.P."/>
            <person name="Shah T."/>
            <person name="Saxena K.B."/>
            <person name="Michael T."/>
            <person name="McCombie W.R."/>
            <person name="Yang B."/>
            <person name="Zhang G."/>
            <person name="Yang H."/>
            <person name="Wang J."/>
            <person name="Spillane C."/>
            <person name="Cook D.R."/>
            <person name="May G.D."/>
            <person name="Xu X."/>
            <person name="Jackson S.A."/>
        </authorList>
    </citation>
    <scope>NUCLEOTIDE SEQUENCE [LARGE SCALE GENOMIC DNA]</scope>
    <source>
        <strain evidence="4">cv. Asha</strain>
    </source>
</reference>
<dbReference type="PANTHER" id="PTHR47723:SF19">
    <property type="entry name" value="POLYNUCLEOTIDYL TRANSFERASE, RIBONUCLEASE H-LIKE SUPERFAMILY PROTEIN"/>
    <property type="match status" value="1"/>
</dbReference>
<dbReference type="InterPro" id="IPR002156">
    <property type="entry name" value="RNaseH_domain"/>
</dbReference>
<dbReference type="GO" id="GO:0004523">
    <property type="term" value="F:RNA-DNA hybrid ribonuclease activity"/>
    <property type="evidence" value="ECO:0007669"/>
    <property type="project" value="InterPro"/>
</dbReference>
<dbReference type="EMBL" id="KQ483501">
    <property type="protein sequence ID" value="KYP48391.1"/>
    <property type="molecule type" value="Genomic_DNA"/>
</dbReference>
<keyword evidence="4" id="KW-1185">Reference proteome</keyword>
<organism evidence="3 4">
    <name type="scientific">Cajanus cajan</name>
    <name type="common">Pigeon pea</name>
    <name type="synonym">Cajanus indicus</name>
    <dbReference type="NCBI Taxonomy" id="3821"/>
    <lineage>
        <taxon>Eukaryota</taxon>
        <taxon>Viridiplantae</taxon>
        <taxon>Streptophyta</taxon>
        <taxon>Embryophyta</taxon>
        <taxon>Tracheophyta</taxon>
        <taxon>Spermatophyta</taxon>
        <taxon>Magnoliopsida</taxon>
        <taxon>eudicotyledons</taxon>
        <taxon>Gunneridae</taxon>
        <taxon>Pentapetalae</taxon>
        <taxon>rosids</taxon>
        <taxon>fabids</taxon>
        <taxon>Fabales</taxon>
        <taxon>Fabaceae</taxon>
        <taxon>Papilionoideae</taxon>
        <taxon>50 kb inversion clade</taxon>
        <taxon>NPAAA clade</taxon>
        <taxon>indigoferoid/millettioid clade</taxon>
        <taxon>Phaseoleae</taxon>
        <taxon>Cajanus</taxon>
    </lineage>
</organism>